<keyword evidence="1" id="KW-0472">Membrane</keyword>
<keyword evidence="3" id="KW-1185">Reference proteome</keyword>
<proteinExistence type="predicted"/>
<keyword evidence="1" id="KW-0812">Transmembrane</keyword>
<sequence length="226" mass="25747">MKIDKIALAFFVVFSIMTSLSSAMDWNGILLFCKPLIIPALAFYYLGNTQKVSRSVALFLIVCFVGDAIALFNFEQEILYLLAPFFIGNLIIVRLALRESKRFYWDTINAISLALVLLFLGYLWITVVSFFWEEKGLLPYAIAIFGLTLVAMNGLTAYNGLYTMQLSNLFLLITSVSILVSQVFYVLYTIKINLIVLDILHHLCHYLSYISLVLFVLNHPKSKEIK</sequence>
<gene>
    <name evidence="2" type="ORF">SAMN05444377_105123</name>
</gene>
<evidence type="ECO:0000256" key="1">
    <source>
        <dbReference type="SAM" id="Phobius"/>
    </source>
</evidence>
<evidence type="ECO:0008006" key="4">
    <source>
        <dbReference type="Google" id="ProtNLM"/>
    </source>
</evidence>
<reference evidence="2 3" key="1">
    <citation type="submission" date="2016-11" db="EMBL/GenBank/DDBJ databases">
        <authorList>
            <person name="Jaros S."/>
            <person name="Januszkiewicz K."/>
            <person name="Wedrychowicz H."/>
        </authorList>
    </citation>
    <scope>NUCLEOTIDE SEQUENCE [LARGE SCALE GENOMIC DNA]</scope>
    <source>
        <strain evidence="2 3">DSM 25660</strain>
    </source>
</reference>
<dbReference type="EMBL" id="FQVQ01000005">
    <property type="protein sequence ID" value="SHF24513.1"/>
    <property type="molecule type" value="Genomic_DNA"/>
</dbReference>
<accession>A0A1M5A2J6</accession>
<dbReference type="AlphaFoldDB" id="A0A1M5A2J6"/>
<feature type="transmembrane region" description="Helical" evidence="1">
    <location>
        <begin position="169"/>
        <end position="188"/>
    </location>
</feature>
<evidence type="ECO:0000313" key="2">
    <source>
        <dbReference type="EMBL" id="SHF24513.1"/>
    </source>
</evidence>
<name>A0A1M5A2J6_9FLAO</name>
<feature type="transmembrane region" description="Helical" evidence="1">
    <location>
        <begin position="29"/>
        <end position="47"/>
    </location>
</feature>
<protein>
    <recommendedName>
        <fullName evidence="4">YhhN-like protein</fullName>
    </recommendedName>
</protein>
<dbReference type="STRING" id="1124188.SAMN05444377_105123"/>
<dbReference type="Proteomes" id="UP000184147">
    <property type="component" value="Unassembled WGS sequence"/>
</dbReference>
<evidence type="ECO:0000313" key="3">
    <source>
        <dbReference type="Proteomes" id="UP000184147"/>
    </source>
</evidence>
<dbReference type="OrthoDB" id="1360785at2"/>
<feature type="transmembrane region" description="Helical" evidence="1">
    <location>
        <begin position="194"/>
        <end position="217"/>
    </location>
</feature>
<feature type="transmembrane region" description="Helical" evidence="1">
    <location>
        <begin position="7"/>
        <end position="23"/>
    </location>
</feature>
<feature type="transmembrane region" description="Helical" evidence="1">
    <location>
        <begin position="78"/>
        <end position="97"/>
    </location>
</feature>
<dbReference type="RefSeq" id="WP_073362638.1">
    <property type="nucleotide sequence ID" value="NZ_FQVQ01000005.1"/>
</dbReference>
<keyword evidence="1" id="KW-1133">Transmembrane helix</keyword>
<feature type="transmembrane region" description="Helical" evidence="1">
    <location>
        <begin position="109"/>
        <end position="132"/>
    </location>
</feature>
<organism evidence="2 3">
    <name type="scientific">Flavobacterium fontis</name>
    <dbReference type="NCBI Taxonomy" id="1124188"/>
    <lineage>
        <taxon>Bacteria</taxon>
        <taxon>Pseudomonadati</taxon>
        <taxon>Bacteroidota</taxon>
        <taxon>Flavobacteriia</taxon>
        <taxon>Flavobacteriales</taxon>
        <taxon>Flavobacteriaceae</taxon>
        <taxon>Flavobacterium</taxon>
    </lineage>
</organism>
<feature type="transmembrane region" description="Helical" evidence="1">
    <location>
        <begin position="54"/>
        <end position="72"/>
    </location>
</feature>
<feature type="transmembrane region" description="Helical" evidence="1">
    <location>
        <begin position="138"/>
        <end position="157"/>
    </location>
</feature>